<comment type="catalytic activity">
    <reaction evidence="7 8">
        <text>[[Fe-S] cluster scaffold protein carrying a second [4Fe-4S](2+) cluster] + N(6)-octanoyl-L-lysyl-[protein] + 2 oxidized [2Fe-2S]-[ferredoxin] + 2 S-adenosyl-L-methionine + 4 H(+) = [[Fe-S] cluster scaffold protein] + N(6)-[(R)-dihydrolipoyl]-L-lysyl-[protein] + 4 Fe(3+) + 2 hydrogen sulfide + 2 5'-deoxyadenosine + 2 L-methionine + 2 reduced [2Fe-2S]-[ferredoxin]</text>
        <dbReference type="Rhea" id="RHEA:16585"/>
        <dbReference type="Rhea" id="RHEA-COMP:9928"/>
        <dbReference type="Rhea" id="RHEA-COMP:10000"/>
        <dbReference type="Rhea" id="RHEA-COMP:10001"/>
        <dbReference type="Rhea" id="RHEA-COMP:10475"/>
        <dbReference type="Rhea" id="RHEA-COMP:14568"/>
        <dbReference type="Rhea" id="RHEA-COMP:14569"/>
        <dbReference type="ChEBI" id="CHEBI:15378"/>
        <dbReference type="ChEBI" id="CHEBI:17319"/>
        <dbReference type="ChEBI" id="CHEBI:29034"/>
        <dbReference type="ChEBI" id="CHEBI:29919"/>
        <dbReference type="ChEBI" id="CHEBI:33722"/>
        <dbReference type="ChEBI" id="CHEBI:33737"/>
        <dbReference type="ChEBI" id="CHEBI:33738"/>
        <dbReference type="ChEBI" id="CHEBI:57844"/>
        <dbReference type="ChEBI" id="CHEBI:59789"/>
        <dbReference type="ChEBI" id="CHEBI:78809"/>
        <dbReference type="ChEBI" id="CHEBI:83100"/>
        <dbReference type="EC" id="2.8.1.8"/>
    </reaction>
</comment>
<dbReference type="InterPro" id="IPR013785">
    <property type="entry name" value="Aldolase_TIM"/>
</dbReference>
<dbReference type="CDD" id="cd01335">
    <property type="entry name" value="Radical_SAM"/>
    <property type="match status" value="1"/>
</dbReference>
<feature type="binding site" evidence="8">
    <location>
        <position position="101"/>
    </location>
    <ligand>
        <name>[4Fe-4S] cluster</name>
        <dbReference type="ChEBI" id="CHEBI:49883"/>
        <label>2</label>
        <note>4Fe-4S-S-AdoMet</note>
    </ligand>
</feature>
<dbReference type="InterPro" id="IPR003698">
    <property type="entry name" value="Lipoyl_synth"/>
</dbReference>
<name>A0ABX7YSD4_9GAMM</name>
<dbReference type="EC" id="2.8.1.8" evidence="8"/>
<keyword evidence="8" id="KW-0963">Cytoplasm</keyword>
<sequence length="321" mass="36500">MNRPERLQPGVKLRDADKVARIPVKVVPSERDTMLRKPDWLRVKLPSSNQRILDIKQALRSHGLHSVCEEASCPNLAECFNHGTATFMILGAICTRRCPFCDVAHGRPLKPDPEEPLQLARTIRDMKLKYVVITSVDRDDLRDGGAQHFADCIREIRKLNPHIKIEILVPDFRGRIEQALDILATEPPDVFNHNLETAPAHYRKARPGANYQWSLNLLQQFKQRHTEIPTKSGLMMGLGETNEEIVQVLKDLRSHGVNMLTLGQYLQPSRFHLPVERYVTPQEFDELHDIAVELGFTHAACGPLVRSSYHADLQAQGKEVK</sequence>
<evidence type="ECO:0000313" key="10">
    <source>
        <dbReference type="EMBL" id="QUN05091.1"/>
    </source>
</evidence>
<dbReference type="SFLD" id="SFLDG01058">
    <property type="entry name" value="lipoyl_synthase_like"/>
    <property type="match status" value="1"/>
</dbReference>
<feature type="domain" description="Radical SAM core" evidence="9">
    <location>
        <begin position="80"/>
        <end position="297"/>
    </location>
</feature>
<comment type="similarity">
    <text evidence="8">Belongs to the radical SAM superfamily. Lipoyl synthase family.</text>
</comment>
<dbReference type="SFLD" id="SFLDS00029">
    <property type="entry name" value="Radical_SAM"/>
    <property type="match status" value="1"/>
</dbReference>
<evidence type="ECO:0000256" key="7">
    <source>
        <dbReference type="ARBA" id="ARBA00047326"/>
    </source>
</evidence>
<dbReference type="GO" id="GO:0016992">
    <property type="term" value="F:lipoate synthase activity"/>
    <property type="evidence" value="ECO:0007669"/>
    <property type="project" value="UniProtKB-EC"/>
</dbReference>
<gene>
    <name evidence="8 10" type="primary">lipA</name>
    <name evidence="10" type="ORF">KDN34_12825</name>
</gene>
<dbReference type="PIRSF" id="PIRSF005963">
    <property type="entry name" value="Lipoyl_synth"/>
    <property type="match status" value="1"/>
</dbReference>
<evidence type="ECO:0000256" key="8">
    <source>
        <dbReference type="HAMAP-Rule" id="MF_00206"/>
    </source>
</evidence>
<feature type="binding site" evidence="8">
    <location>
        <position position="94"/>
    </location>
    <ligand>
        <name>[4Fe-4S] cluster</name>
        <dbReference type="ChEBI" id="CHEBI:49883"/>
        <label>2</label>
        <note>4Fe-4S-S-AdoMet</note>
    </ligand>
</feature>
<dbReference type="HAMAP" id="MF_00206">
    <property type="entry name" value="Lipoyl_synth"/>
    <property type="match status" value="1"/>
</dbReference>
<dbReference type="SFLD" id="SFLDF00271">
    <property type="entry name" value="lipoyl_synthase"/>
    <property type="match status" value="1"/>
</dbReference>
<dbReference type="NCBIfam" id="NF009544">
    <property type="entry name" value="PRK12928.1"/>
    <property type="match status" value="1"/>
</dbReference>
<keyword evidence="6 8" id="KW-0411">Iron-sulfur</keyword>
<keyword evidence="5 8" id="KW-0408">Iron</keyword>
<evidence type="ECO:0000256" key="5">
    <source>
        <dbReference type="ARBA" id="ARBA00023004"/>
    </source>
</evidence>
<reference evidence="10 11" key="1">
    <citation type="submission" date="2021-04" db="EMBL/GenBank/DDBJ databases">
        <title>Novel species identification of genus Shewanella.</title>
        <authorList>
            <person name="Liu G."/>
        </authorList>
    </citation>
    <scope>NUCLEOTIDE SEQUENCE [LARGE SCALE GENOMIC DNA]</scope>
    <source>
        <strain evidence="10 11">FJAT-54481</strain>
    </source>
</reference>
<evidence type="ECO:0000256" key="6">
    <source>
        <dbReference type="ARBA" id="ARBA00023014"/>
    </source>
</evidence>
<evidence type="ECO:0000259" key="9">
    <source>
        <dbReference type="PROSITE" id="PS51918"/>
    </source>
</evidence>
<comment type="cofactor">
    <cofactor evidence="8">
        <name>[4Fe-4S] cluster</name>
        <dbReference type="ChEBI" id="CHEBI:49883"/>
    </cofactor>
    <text evidence="8">Binds 2 [4Fe-4S] clusters per subunit. One cluster is coordinated with 3 cysteines and an exchangeable S-adenosyl-L-methionine.</text>
</comment>
<dbReference type="Gene3D" id="3.20.20.70">
    <property type="entry name" value="Aldolase class I"/>
    <property type="match status" value="1"/>
</dbReference>
<dbReference type="SMART" id="SM00729">
    <property type="entry name" value="Elp3"/>
    <property type="match status" value="1"/>
</dbReference>
<feature type="binding site" evidence="8">
    <location>
        <position position="68"/>
    </location>
    <ligand>
        <name>[4Fe-4S] cluster</name>
        <dbReference type="ChEBI" id="CHEBI:49883"/>
        <label>1</label>
    </ligand>
</feature>
<dbReference type="SUPFAM" id="SSF102114">
    <property type="entry name" value="Radical SAM enzymes"/>
    <property type="match status" value="1"/>
</dbReference>
<comment type="function">
    <text evidence="8">Catalyzes the radical-mediated insertion of two sulfur atoms into the C-6 and C-8 positions of the octanoyl moiety bound to the lipoyl domains of lipoate-dependent enzymes, thereby converting the octanoylated domains into lipoylated derivatives.</text>
</comment>
<dbReference type="EMBL" id="CP073587">
    <property type="protein sequence ID" value="QUN05091.1"/>
    <property type="molecule type" value="Genomic_DNA"/>
</dbReference>
<keyword evidence="3 8" id="KW-0949">S-adenosyl-L-methionine</keyword>
<accession>A0ABX7YSD4</accession>
<keyword evidence="4 8" id="KW-0479">Metal-binding</keyword>
<feature type="binding site" evidence="8">
    <location>
        <position position="73"/>
    </location>
    <ligand>
        <name>[4Fe-4S] cluster</name>
        <dbReference type="ChEBI" id="CHEBI:49883"/>
        <label>1</label>
    </ligand>
</feature>
<dbReference type="InterPro" id="IPR007197">
    <property type="entry name" value="rSAM"/>
</dbReference>
<keyword evidence="11" id="KW-1185">Reference proteome</keyword>
<evidence type="ECO:0000256" key="1">
    <source>
        <dbReference type="ARBA" id="ARBA00022485"/>
    </source>
</evidence>
<feature type="binding site" evidence="8">
    <location>
        <position position="79"/>
    </location>
    <ligand>
        <name>[4Fe-4S] cluster</name>
        <dbReference type="ChEBI" id="CHEBI:49883"/>
        <label>1</label>
    </ligand>
</feature>
<dbReference type="InterPro" id="IPR058240">
    <property type="entry name" value="rSAM_sf"/>
</dbReference>
<comment type="subcellular location">
    <subcellularLocation>
        <location evidence="8">Cytoplasm</location>
    </subcellularLocation>
</comment>
<dbReference type="PROSITE" id="PS51918">
    <property type="entry name" value="RADICAL_SAM"/>
    <property type="match status" value="1"/>
</dbReference>
<dbReference type="PANTHER" id="PTHR10949">
    <property type="entry name" value="LIPOYL SYNTHASE"/>
    <property type="match status" value="1"/>
</dbReference>
<feature type="binding site" evidence="8">
    <location>
        <position position="308"/>
    </location>
    <ligand>
        <name>[4Fe-4S] cluster</name>
        <dbReference type="ChEBI" id="CHEBI:49883"/>
        <label>1</label>
    </ligand>
</feature>
<feature type="binding site" evidence="8">
    <location>
        <position position="98"/>
    </location>
    <ligand>
        <name>[4Fe-4S] cluster</name>
        <dbReference type="ChEBI" id="CHEBI:49883"/>
        <label>2</label>
        <note>4Fe-4S-S-AdoMet</note>
    </ligand>
</feature>
<dbReference type="NCBIfam" id="TIGR00510">
    <property type="entry name" value="lipA"/>
    <property type="match status" value="1"/>
</dbReference>
<dbReference type="RefSeq" id="WP_212594141.1">
    <property type="nucleotide sequence ID" value="NZ_CP073587.1"/>
</dbReference>
<keyword evidence="1 8" id="KW-0004">4Fe-4S</keyword>
<dbReference type="PANTHER" id="PTHR10949:SF0">
    <property type="entry name" value="LIPOYL SYNTHASE, MITOCHONDRIAL"/>
    <property type="match status" value="1"/>
</dbReference>
<dbReference type="NCBIfam" id="NF004019">
    <property type="entry name" value="PRK05481.1"/>
    <property type="match status" value="1"/>
</dbReference>
<evidence type="ECO:0000256" key="2">
    <source>
        <dbReference type="ARBA" id="ARBA00022679"/>
    </source>
</evidence>
<evidence type="ECO:0000256" key="4">
    <source>
        <dbReference type="ARBA" id="ARBA00022723"/>
    </source>
</evidence>
<dbReference type="Proteomes" id="UP000679575">
    <property type="component" value="Chromosome"/>
</dbReference>
<organism evidence="10 11">
    <name type="scientific">Shewanella yunxiaonensis</name>
    <dbReference type="NCBI Taxonomy" id="2829809"/>
    <lineage>
        <taxon>Bacteria</taxon>
        <taxon>Pseudomonadati</taxon>
        <taxon>Pseudomonadota</taxon>
        <taxon>Gammaproteobacteria</taxon>
        <taxon>Alteromonadales</taxon>
        <taxon>Shewanellaceae</taxon>
        <taxon>Shewanella</taxon>
    </lineage>
</organism>
<dbReference type="Pfam" id="PF04055">
    <property type="entry name" value="Radical_SAM"/>
    <property type="match status" value="1"/>
</dbReference>
<evidence type="ECO:0000313" key="11">
    <source>
        <dbReference type="Proteomes" id="UP000679575"/>
    </source>
</evidence>
<proteinExistence type="inferred from homology"/>
<evidence type="ECO:0000256" key="3">
    <source>
        <dbReference type="ARBA" id="ARBA00022691"/>
    </source>
</evidence>
<comment type="pathway">
    <text evidence="8">Protein modification; protein lipoylation via endogenous pathway; protein N(6)-(lipoyl)lysine from octanoyl-[acyl-carrier-protein]: step 2/2.</text>
</comment>
<keyword evidence="2 8" id="KW-0808">Transferase</keyword>
<protein>
    <recommendedName>
        <fullName evidence="8">Lipoyl synthase</fullName>
        <ecNumber evidence="8">2.8.1.8</ecNumber>
    </recommendedName>
    <alternativeName>
        <fullName evidence="8">Lip-syn</fullName>
        <shortName evidence="8">LS</shortName>
    </alternativeName>
    <alternativeName>
        <fullName evidence="8">Lipoate synthase</fullName>
    </alternativeName>
    <alternativeName>
        <fullName evidence="8">Lipoic acid synthase</fullName>
    </alternativeName>
    <alternativeName>
        <fullName evidence="8">Sulfur insertion protein LipA</fullName>
    </alternativeName>
</protein>
<dbReference type="InterPro" id="IPR006638">
    <property type="entry name" value="Elp3/MiaA/NifB-like_rSAM"/>
</dbReference>